<proteinExistence type="predicted"/>
<protein>
    <submittedName>
        <fullName evidence="2">Serine/threonine-protein kinase HipA</fullName>
    </submittedName>
</protein>
<keyword evidence="2" id="KW-0808">Transferase</keyword>
<sequence>MSKTAKIYYRDSLAGWLAESDAGYEFIYDKKYLEAPGARPISLTLPIRAAKYHSYTLFAFFDGLIPEGWLLDIAKDHWKVKANDRFELLLLTCRDAIGAVSVIPVEENV</sequence>
<dbReference type="GO" id="GO:0016301">
    <property type="term" value="F:kinase activity"/>
    <property type="evidence" value="ECO:0007669"/>
    <property type="project" value="UniProtKB-KW"/>
</dbReference>
<keyword evidence="2" id="KW-0418">Kinase</keyword>
<name>A0A4R8DT05_9BACT</name>
<dbReference type="NCBIfam" id="TIGR03071">
    <property type="entry name" value="couple_hipA"/>
    <property type="match status" value="1"/>
</dbReference>
<reference evidence="2 3" key="1">
    <citation type="submission" date="2019-03" db="EMBL/GenBank/DDBJ databases">
        <title>Genomic Encyclopedia of Type Strains, Phase IV (KMG-IV): sequencing the most valuable type-strain genomes for metagenomic binning, comparative biology and taxonomic classification.</title>
        <authorList>
            <person name="Goeker M."/>
        </authorList>
    </citation>
    <scope>NUCLEOTIDE SEQUENCE [LARGE SCALE GENOMIC DNA]</scope>
    <source>
        <strain evidence="2 3">DSM 100059</strain>
    </source>
</reference>
<dbReference type="Pfam" id="PF13657">
    <property type="entry name" value="Couple_hipA"/>
    <property type="match status" value="1"/>
</dbReference>
<dbReference type="AlphaFoldDB" id="A0A4R8DT05"/>
<dbReference type="OrthoDB" id="196808at2"/>
<evidence type="ECO:0000313" key="2">
    <source>
        <dbReference type="EMBL" id="TDX00537.1"/>
    </source>
</evidence>
<dbReference type="RefSeq" id="WP_133992291.1">
    <property type="nucleotide sequence ID" value="NZ_SODV01000001.1"/>
</dbReference>
<evidence type="ECO:0000259" key="1">
    <source>
        <dbReference type="Pfam" id="PF13657"/>
    </source>
</evidence>
<dbReference type="InterPro" id="IPR017508">
    <property type="entry name" value="HipA_N1"/>
</dbReference>
<comment type="caution">
    <text evidence="2">The sequence shown here is derived from an EMBL/GenBank/DDBJ whole genome shotgun (WGS) entry which is preliminary data.</text>
</comment>
<evidence type="ECO:0000313" key="3">
    <source>
        <dbReference type="Proteomes" id="UP000294498"/>
    </source>
</evidence>
<dbReference type="EMBL" id="SODV01000001">
    <property type="protein sequence ID" value="TDX00537.1"/>
    <property type="molecule type" value="Genomic_DNA"/>
</dbReference>
<gene>
    <name evidence="2" type="ORF">EDB95_1562</name>
</gene>
<organism evidence="2 3">
    <name type="scientific">Dinghuibacter silviterrae</name>
    <dbReference type="NCBI Taxonomy" id="1539049"/>
    <lineage>
        <taxon>Bacteria</taxon>
        <taxon>Pseudomonadati</taxon>
        <taxon>Bacteroidota</taxon>
        <taxon>Chitinophagia</taxon>
        <taxon>Chitinophagales</taxon>
        <taxon>Chitinophagaceae</taxon>
        <taxon>Dinghuibacter</taxon>
    </lineage>
</organism>
<keyword evidence="3" id="KW-1185">Reference proteome</keyword>
<feature type="domain" description="HipA N-terminal subdomain 1" evidence="1">
    <location>
        <begin position="6"/>
        <end position="102"/>
    </location>
</feature>
<accession>A0A4R8DT05</accession>
<dbReference type="Proteomes" id="UP000294498">
    <property type="component" value="Unassembled WGS sequence"/>
</dbReference>